<protein>
    <submittedName>
        <fullName evidence="1">Uncharacterized protein</fullName>
    </submittedName>
</protein>
<dbReference type="Proteomes" id="UP000190559">
    <property type="component" value="Unassembled WGS sequence"/>
</dbReference>
<evidence type="ECO:0000313" key="2">
    <source>
        <dbReference type="Proteomes" id="UP000190559"/>
    </source>
</evidence>
<dbReference type="EMBL" id="LOJW01000075">
    <property type="protein sequence ID" value="OOW64621.1"/>
    <property type="molecule type" value="Genomic_DNA"/>
</dbReference>
<sequence>MARVAHWLDEPSSAFLQSVEDEQPDFGLIGLGHAADLPGVRRKLHNLAQRTAAKRAVDRDQLADVLARIKVR</sequence>
<gene>
    <name evidence="1" type="ORF">Xmlh_21155</name>
</gene>
<reference evidence="1 2" key="1">
    <citation type="submission" date="2015-12" db="EMBL/GenBank/DDBJ databases">
        <authorList>
            <person name="Shamseldin A."/>
            <person name="Moawad H."/>
            <person name="Abd El-Rahim W.M."/>
            <person name="Sadowsky M.J."/>
        </authorList>
    </citation>
    <scope>NUCLEOTIDE SEQUENCE [LARGE SCALE GENOMIC DNA]</scope>
    <source>
        <strain evidence="1 2">LMG9050</strain>
    </source>
</reference>
<comment type="caution">
    <text evidence="1">The sequence shown here is derived from an EMBL/GenBank/DDBJ whole genome shotgun (WGS) entry which is preliminary data.</text>
</comment>
<dbReference type="AlphaFoldDB" id="A0A1T1NMK0"/>
<evidence type="ECO:0000313" key="1">
    <source>
        <dbReference type="EMBL" id="OOW64621.1"/>
    </source>
</evidence>
<accession>A0A1T1NMK0</accession>
<organism evidence="1 2">
    <name type="scientific">Xanthomonas axonopodis pv. melhusii</name>
    <dbReference type="NCBI Taxonomy" id="487834"/>
    <lineage>
        <taxon>Bacteria</taxon>
        <taxon>Pseudomonadati</taxon>
        <taxon>Pseudomonadota</taxon>
        <taxon>Gammaproteobacteria</taxon>
        <taxon>Lysobacterales</taxon>
        <taxon>Lysobacteraceae</taxon>
        <taxon>Xanthomonas</taxon>
    </lineage>
</organism>
<name>A0A1T1NMK0_9XANT</name>
<proteinExistence type="predicted"/>